<feature type="domain" description="Transposase IS4-like" evidence="1">
    <location>
        <begin position="90"/>
        <end position="248"/>
    </location>
</feature>
<organism evidence="3 5">
    <name type="scientific">Methylorubrum populi (strain ATCC BAA-705 / NCIMB 13946 / BJ001)</name>
    <name type="common">Methylobacterium populi</name>
    <dbReference type="NCBI Taxonomy" id="441620"/>
    <lineage>
        <taxon>Bacteria</taxon>
        <taxon>Pseudomonadati</taxon>
        <taxon>Pseudomonadota</taxon>
        <taxon>Alphaproteobacteria</taxon>
        <taxon>Hyphomicrobiales</taxon>
        <taxon>Methylobacteriaceae</taxon>
        <taxon>Methylorubrum</taxon>
    </lineage>
</organism>
<dbReference type="InterPro" id="IPR002559">
    <property type="entry name" value="Transposase_11"/>
</dbReference>
<dbReference type="InterPro" id="IPR025161">
    <property type="entry name" value="IS402-like_dom"/>
</dbReference>
<dbReference type="STRING" id="441620.Mpop_3969"/>
<dbReference type="GO" id="GO:0004803">
    <property type="term" value="F:transposase activity"/>
    <property type="evidence" value="ECO:0007669"/>
    <property type="project" value="InterPro"/>
</dbReference>
<gene>
    <name evidence="3" type="ordered locus">Mpop_3969</name>
    <name evidence="4" type="ordered locus">Mpop_4642</name>
</gene>
<name>B1ZAF0_METPB</name>
<dbReference type="Pfam" id="PF13340">
    <property type="entry name" value="DUF4096"/>
    <property type="match status" value="1"/>
</dbReference>
<dbReference type="HOGENOM" id="CLU_055261_2_2_5"/>
<dbReference type="eggNOG" id="COG3293">
    <property type="taxonomic scope" value="Bacteria"/>
</dbReference>
<proteinExistence type="predicted"/>
<dbReference type="KEGG" id="mpo:Mpop_4642"/>
<feature type="domain" description="Insertion element IS402-like" evidence="2">
    <location>
        <begin position="7"/>
        <end position="77"/>
    </location>
</feature>
<sequence length="252" mass="28362">MADLFWLSDEQWVVIEPFMPKNQPGPERNDDRQVISGIIHVVKTGCRWCDCPSEYGPPTTIYNRFNRWSRRGFWKAMLVALAKAGWSGEANAIDATYVKAHRSAQGGKGGAKAQDIGPSRGGQTTKIHALVDVVGRPAVLLLTPGNASDVRTAPDVLAEAPGRIRRLIADKGYDANWLRKDLRASNTTPIIPGTRARKRKIRLDKKRYRERWRVEATFCRLKDFRRIATRYDKLARNFASALALAAVIAFWC</sequence>
<dbReference type="GO" id="GO:0006313">
    <property type="term" value="P:DNA transposition"/>
    <property type="evidence" value="ECO:0007669"/>
    <property type="project" value="InterPro"/>
</dbReference>
<protein>
    <submittedName>
        <fullName evidence="3">Transposase and inactivated derivatives-like protein</fullName>
    </submittedName>
</protein>
<dbReference type="Proteomes" id="UP000007136">
    <property type="component" value="Chromosome"/>
</dbReference>
<dbReference type="PANTHER" id="PTHR30007">
    <property type="entry name" value="PHP DOMAIN PROTEIN"/>
    <property type="match status" value="1"/>
</dbReference>
<dbReference type="GO" id="GO:0003677">
    <property type="term" value="F:DNA binding"/>
    <property type="evidence" value="ECO:0007669"/>
    <property type="project" value="InterPro"/>
</dbReference>
<dbReference type="AlphaFoldDB" id="B1ZAF0"/>
<dbReference type="EMBL" id="CP001029">
    <property type="protein sequence ID" value="ACB82094.1"/>
    <property type="molecule type" value="Genomic_DNA"/>
</dbReference>
<dbReference type="EMBL" id="CP001029">
    <property type="protein sequence ID" value="ACB82738.1"/>
    <property type="molecule type" value="Genomic_DNA"/>
</dbReference>
<dbReference type="PANTHER" id="PTHR30007:SF1">
    <property type="entry name" value="BLR1914 PROTEIN"/>
    <property type="match status" value="1"/>
</dbReference>
<evidence type="ECO:0000313" key="4">
    <source>
        <dbReference type="EMBL" id="ACB82738.1"/>
    </source>
</evidence>
<accession>B1ZAF0</accession>
<evidence type="ECO:0000313" key="5">
    <source>
        <dbReference type="Proteomes" id="UP000007136"/>
    </source>
</evidence>
<evidence type="ECO:0000259" key="2">
    <source>
        <dbReference type="Pfam" id="PF13340"/>
    </source>
</evidence>
<dbReference type="Pfam" id="PF01609">
    <property type="entry name" value="DDE_Tnp_1"/>
    <property type="match status" value="1"/>
</dbReference>
<reference evidence="3" key="1">
    <citation type="submission" date="2008-04" db="EMBL/GenBank/DDBJ databases">
        <title>Complete sequence of chromosome of Methylobacterium populi BJ001.</title>
        <authorList>
            <consortium name="US DOE Joint Genome Institute"/>
            <person name="Copeland A."/>
            <person name="Lucas S."/>
            <person name="Lapidus A."/>
            <person name="Glavina del Rio T."/>
            <person name="Dalin E."/>
            <person name="Tice H."/>
            <person name="Bruce D."/>
            <person name="Goodwin L."/>
            <person name="Pitluck S."/>
            <person name="Chertkov O."/>
            <person name="Brettin T."/>
            <person name="Detter J.C."/>
            <person name="Han C."/>
            <person name="Kuske C.R."/>
            <person name="Schmutz J."/>
            <person name="Larimer F."/>
            <person name="Land M."/>
            <person name="Hauser L."/>
            <person name="Kyrpides N."/>
            <person name="Mikhailova N."/>
            <person name="Marx C."/>
            <person name="Richardson P."/>
        </authorList>
    </citation>
    <scope>NUCLEOTIDE SEQUENCE [LARGE SCALE GENOMIC DNA]</scope>
    <source>
        <strain evidence="3">BJ001</strain>
    </source>
</reference>
<evidence type="ECO:0000259" key="1">
    <source>
        <dbReference type="Pfam" id="PF01609"/>
    </source>
</evidence>
<dbReference type="KEGG" id="mpo:Mpop_3969"/>
<evidence type="ECO:0000313" key="3">
    <source>
        <dbReference type="EMBL" id="ACB82094.1"/>
    </source>
</evidence>
<dbReference type="NCBIfam" id="NF033580">
    <property type="entry name" value="transpos_IS5_3"/>
    <property type="match status" value="1"/>
</dbReference>